<feature type="transmembrane region" description="Helical" evidence="13">
    <location>
        <begin position="526"/>
        <end position="545"/>
    </location>
</feature>
<dbReference type="AlphaFoldDB" id="A0A0D1E7S3"/>
<evidence type="ECO:0000313" key="15">
    <source>
        <dbReference type="Proteomes" id="UP000000561"/>
    </source>
</evidence>
<dbReference type="UniPathway" id="UPA00196"/>
<dbReference type="EC" id="2.4.1.-" evidence="13"/>
<keyword evidence="10 13" id="KW-1133">Transmembrane helix</keyword>
<organism evidence="14 15">
    <name type="scientific">Mycosarcoma maydis</name>
    <name type="common">Corn smut fungus</name>
    <name type="synonym">Ustilago maydis</name>
    <dbReference type="NCBI Taxonomy" id="5270"/>
    <lineage>
        <taxon>Eukaryota</taxon>
        <taxon>Fungi</taxon>
        <taxon>Dikarya</taxon>
        <taxon>Basidiomycota</taxon>
        <taxon>Ustilaginomycotina</taxon>
        <taxon>Ustilaginomycetes</taxon>
        <taxon>Ustilaginales</taxon>
        <taxon>Ustilaginaceae</taxon>
        <taxon>Mycosarcoma</taxon>
    </lineage>
</organism>
<dbReference type="Proteomes" id="UP000000561">
    <property type="component" value="Chromosome 1"/>
</dbReference>
<keyword evidence="11 13" id="KW-0472">Membrane</keyword>
<evidence type="ECO:0000313" key="14">
    <source>
        <dbReference type="EMBL" id="KIS71924.1"/>
    </source>
</evidence>
<dbReference type="GO" id="GO:0004376">
    <property type="term" value="F:GPI mannosyltransferase activity"/>
    <property type="evidence" value="ECO:0007669"/>
    <property type="project" value="InterPro"/>
</dbReference>
<dbReference type="STRING" id="237631.A0A0D1E7S3"/>
<feature type="transmembrane region" description="Helical" evidence="13">
    <location>
        <begin position="428"/>
        <end position="446"/>
    </location>
</feature>
<dbReference type="GO" id="GO:1990529">
    <property type="term" value="C:glycosylphosphatidylinositol-mannosyltransferase I complex"/>
    <property type="evidence" value="ECO:0000318"/>
    <property type="project" value="GO_Central"/>
</dbReference>
<evidence type="ECO:0000256" key="2">
    <source>
        <dbReference type="ARBA" id="ARBA00004687"/>
    </source>
</evidence>
<evidence type="ECO:0000256" key="6">
    <source>
        <dbReference type="ARBA" id="ARBA00022676"/>
    </source>
</evidence>
<dbReference type="InterPro" id="IPR007704">
    <property type="entry name" value="PIG-M"/>
</dbReference>
<evidence type="ECO:0000256" key="10">
    <source>
        <dbReference type="ARBA" id="ARBA00022989"/>
    </source>
</evidence>
<dbReference type="FunCoup" id="A0A0D1E7S3">
    <property type="interactions" value="276"/>
</dbReference>
<feature type="transmembrane region" description="Helical" evidence="13">
    <location>
        <begin position="458"/>
        <end position="483"/>
    </location>
</feature>
<dbReference type="Pfam" id="PF05007">
    <property type="entry name" value="Mannosyl_trans"/>
    <property type="match status" value="1"/>
</dbReference>
<feature type="transmembrane region" description="Helical" evidence="13">
    <location>
        <begin position="197"/>
        <end position="215"/>
    </location>
</feature>
<evidence type="ECO:0000256" key="12">
    <source>
        <dbReference type="ARBA" id="ARBA00025399"/>
    </source>
</evidence>
<dbReference type="GO" id="GO:0005789">
    <property type="term" value="C:endoplasmic reticulum membrane"/>
    <property type="evidence" value="ECO:0007669"/>
    <property type="project" value="UniProtKB-SubCell"/>
</dbReference>
<keyword evidence="9 13" id="KW-0256">Endoplasmic reticulum</keyword>
<dbReference type="VEuPathDB" id="FungiDB:UMAG_11347"/>
<dbReference type="GO" id="GO:0000030">
    <property type="term" value="F:mannosyltransferase activity"/>
    <property type="evidence" value="ECO:0000318"/>
    <property type="project" value="GO_Central"/>
</dbReference>
<keyword evidence="6 13" id="KW-0328">Glycosyltransferase</keyword>
<evidence type="ECO:0000256" key="8">
    <source>
        <dbReference type="ARBA" id="ARBA00022692"/>
    </source>
</evidence>
<evidence type="ECO:0000256" key="1">
    <source>
        <dbReference type="ARBA" id="ARBA00004477"/>
    </source>
</evidence>
<evidence type="ECO:0000256" key="11">
    <source>
        <dbReference type="ARBA" id="ARBA00023136"/>
    </source>
</evidence>
<comment type="similarity">
    <text evidence="3 13">Belongs to the PIGM family.</text>
</comment>
<dbReference type="GO" id="GO:0006506">
    <property type="term" value="P:GPI anchor biosynthetic process"/>
    <property type="evidence" value="ECO:0000318"/>
    <property type="project" value="GO_Central"/>
</dbReference>
<protein>
    <recommendedName>
        <fullName evidence="4 13">GPI mannosyltransferase 1</fullName>
        <ecNumber evidence="13">2.4.1.-</ecNumber>
    </recommendedName>
    <alternativeName>
        <fullName evidence="13">GPI mannosyltransferase I</fullName>
    </alternativeName>
</protein>
<reference evidence="14 15" key="1">
    <citation type="journal article" date="2006" name="Nature">
        <title>Insights from the genome of the biotrophic fungal plant pathogen Ustilago maydis.</title>
        <authorList>
            <person name="Kamper J."/>
            <person name="Kahmann R."/>
            <person name="Bolker M."/>
            <person name="Ma L.J."/>
            <person name="Brefort T."/>
            <person name="Saville B.J."/>
            <person name="Banuett F."/>
            <person name="Kronstad J.W."/>
            <person name="Gold S.E."/>
            <person name="Muller O."/>
            <person name="Perlin M.H."/>
            <person name="Wosten H.A."/>
            <person name="de Vries R."/>
            <person name="Ruiz-Herrera J."/>
            <person name="Reynaga-Pena C.G."/>
            <person name="Snetselaar K."/>
            <person name="McCann M."/>
            <person name="Perez-Martin J."/>
            <person name="Feldbrugge M."/>
            <person name="Basse C.W."/>
            <person name="Steinberg G."/>
            <person name="Ibeas J.I."/>
            <person name="Holloman W."/>
            <person name="Guzman P."/>
            <person name="Farman M."/>
            <person name="Stajich J.E."/>
            <person name="Sentandreu R."/>
            <person name="Gonzalez-Prieto J.M."/>
            <person name="Kennell J.C."/>
            <person name="Molina L."/>
            <person name="Schirawski J."/>
            <person name="Mendoza-Mendoza A."/>
            <person name="Greilinger D."/>
            <person name="Munch K."/>
            <person name="Rossel N."/>
            <person name="Scherer M."/>
            <person name="Vranes M."/>
            <person name="Ladendorf O."/>
            <person name="Vincon V."/>
            <person name="Fuchs U."/>
            <person name="Sandrock B."/>
            <person name="Meng S."/>
            <person name="Ho E.C."/>
            <person name="Cahill M.J."/>
            <person name="Boyce K.J."/>
            <person name="Klose J."/>
            <person name="Klosterman S.J."/>
            <person name="Deelstra H.J."/>
            <person name="Ortiz-Castellanos L."/>
            <person name="Li W."/>
            <person name="Sanchez-Alonso P."/>
            <person name="Schreier P.H."/>
            <person name="Hauser-Hahn I."/>
            <person name="Vaupel M."/>
            <person name="Koopmann E."/>
            <person name="Friedrich G."/>
            <person name="Voss H."/>
            <person name="Schluter T."/>
            <person name="Margolis J."/>
            <person name="Platt D."/>
            <person name="Swimmer C."/>
            <person name="Gnirke A."/>
            <person name="Chen F."/>
            <person name="Vysotskaia V."/>
            <person name="Mannhaupt G."/>
            <person name="Guldener U."/>
            <person name="Munsterkotter M."/>
            <person name="Haase D."/>
            <person name="Oesterheld M."/>
            <person name="Mewes H.W."/>
            <person name="Mauceli E.W."/>
            <person name="DeCaprio D."/>
            <person name="Wade C.M."/>
            <person name="Butler J."/>
            <person name="Young S."/>
            <person name="Jaffe D.B."/>
            <person name="Calvo S."/>
            <person name="Nusbaum C."/>
            <person name="Galagan J."/>
            <person name="Birren B.W."/>
        </authorList>
    </citation>
    <scope>NUCLEOTIDE SEQUENCE [LARGE SCALE GENOMIC DNA]</scope>
    <source>
        <strain evidence="15">DSM 14603 / FGSC 9021 / UM521</strain>
    </source>
</reference>
<evidence type="ECO:0000256" key="5">
    <source>
        <dbReference type="ARBA" id="ARBA00022502"/>
    </source>
</evidence>
<feature type="transmembrane region" description="Helical" evidence="13">
    <location>
        <begin position="6"/>
        <end position="24"/>
    </location>
</feature>
<proteinExistence type="inferred from homology"/>
<dbReference type="PANTHER" id="PTHR12886:SF0">
    <property type="entry name" value="GPI MANNOSYLTRANSFERASE 1"/>
    <property type="match status" value="1"/>
</dbReference>
<evidence type="ECO:0000256" key="3">
    <source>
        <dbReference type="ARBA" id="ARBA00011071"/>
    </source>
</evidence>
<name>A0A0D1E7S3_MYCMD</name>
<dbReference type="PANTHER" id="PTHR12886">
    <property type="entry name" value="PIG-M MANNOSYLTRANSFERASE"/>
    <property type="match status" value="1"/>
</dbReference>
<evidence type="ECO:0000256" key="9">
    <source>
        <dbReference type="ARBA" id="ARBA00022824"/>
    </source>
</evidence>
<keyword evidence="8 13" id="KW-0812">Transmembrane</keyword>
<dbReference type="KEGG" id="uma:UMAG_11347"/>
<evidence type="ECO:0000256" key="4">
    <source>
        <dbReference type="ARBA" id="ARBA00013797"/>
    </source>
</evidence>
<dbReference type="EMBL" id="CM003140">
    <property type="protein sequence ID" value="KIS71924.1"/>
    <property type="molecule type" value="Genomic_DNA"/>
</dbReference>
<feature type="transmembrane region" description="Helical" evidence="13">
    <location>
        <begin position="144"/>
        <end position="162"/>
    </location>
</feature>
<gene>
    <name evidence="14" type="ORF">UMAG_11347</name>
</gene>
<sequence length="574" mass="63752">MKPLLWSWIYIVAGILLRAGLLLWGRHQDATHAVPYTDVDYLVFSDAAKLIVDACPLSLTVGHPDYESDADLAKRTDVHCARGILPAAARFLLLNDPNSHQPADGLNPDDSDAMYLWAKRCYQLAKYGFELFASLGDPYARPTYRYTPFLAAVLSPIHLFGWTNFGKYIFAASDLLCAVFMWLILDGRRPQGSTAGLYVHLPGLLWVLNPMIAQISTRGSSEALVGLFVLSFCYFFLKSNPEAPLGLQAVYLPAFSHTANGANETAEAAAVAEKQASSAGPTYQAIPPESAFNVLDWSIEAYLAPILLGLATHLKLFPVIYAVPILTHLYRSTVSGYAPERRTSLSLWTKHAAGVQFGLVAFYAFMAANVVGWLIWGSPFIEHTFLYHLYRADHRHNFSPYFLSTYLSLFTSPTASASLGARMLASPLLSFLPQLVIVTLLGYHLGKRDVVAAMTAQTIAFVALNKVCTSQYFLWFLWLLPLVWPSLKVGKAETALALVAWVGGQALWLSQAYQLEFKAKQVFARVWASGLVLLVVHMILLVWFLSSWARYRVHVQKHALQPRKGVFVKTLKSQ</sequence>
<evidence type="ECO:0000256" key="7">
    <source>
        <dbReference type="ARBA" id="ARBA00022679"/>
    </source>
</evidence>
<evidence type="ECO:0000256" key="13">
    <source>
        <dbReference type="RuleBase" id="RU365064"/>
    </source>
</evidence>
<keyword evidence="15" id="KW-1185">Reference proteome</keyword>
<feature type="transmembrane region" description="Helical" evidence="13">
    <location>
        <begin position="357"/>
        <end position="381"/>
    </location>
</feature>
<comment type="pathway">
    <text evidence="2 13">Glycolipid biosynthesis; glycosylphosphatidylinositol-anchor biosynthesis.</text>
</comment>
<feature type="transmembrane region" description="Helical" evidence="13">
    <location>
        <begin position="221"/>
        <end position="237"/>
    </location>
</feature>
<comment type="function">
    <text evidence="12 13">Mannosyltransferase involved in glycosylphosphatidylinositol-anchor biosynthesis. Transfers the first alpha-1,4-mannose to GlcN-acyl-PI during GPI precursor assembly. Required for cell wall integrity.</text>
</comment>
<accession>A0A0D1E7S3</accession>
<dbReference type="GeneID" id="23567243"/>
<dbReference type="OrthoDB" id="1741594at2759"/>
<dbReference type="GO" id="GO:0051751">
    <property type="term" value="F:alpha-1,4-mannosyltransferase activity"/>
    <property type="evidence" value="ECO:0007669"/>
    <property type="project" value="InterPro"/>
</dbReference>
<keyword evidence="7 13" id="KW-0808">Transferase</keyword>
<dbReference type="InParanoid" id="A0A0D1E7S3"/>
<keyword evidence="5 13" id="KW-0337">GPI-anchor biosynthesis</keyword>
<dbReference type="RefSeq" id="XP_011386740.1">
    <property type="nucleotide sequence ID" value="XM_011388438.1"/>
</dbReference>
<dbReference type="eggNOG" id="KOG3893">
    <property type="taxonomic scope" value="Eukaryota"/>
</dbReference>
<comment type="subcellular location">
    <subcellularLocation>
        <location evidence="1 13">Endoplasmic reticulum membrane</location>
        <topology evidence="1 13">Multi-pass membrane protein</topology>
    </subcellularLocation>
</comment>